<organism evidence="1 2">
    <name type="scientific">Monosporascus ibericus</name>
    <dbReference type="NCBI Taxonomy" id="155417"/>
    <lineage>
        <taxon>Eukaryota</taxon>
        <taxon>Fungi</taxon>
        <taxon>Dikarya</taxon>
        <taxon>Ascomycota</taxon>
        <taxon>Pezizomycotina</taxon>
        <taxon>Sordariomycetes</taxon>
        <taxon>Xylariomycetidae</taxon>
        <taxon>Xylariales</taxon>
        <taxon>Xylariales incertae sedis</taxon>
        <taxon>Monosporascus</taxon>
    </lineage>
</organism>
<dbReference type="EMBL" id="QJNU01000098">
    <property type="protein sequence ID" value="RYP07377.1"/>
    <property type="molecule type" value="Genomic_DNA"/>
</dbReference>
<sequence>MAPPAISESAPLSEAEKALLQDILGAVDRAGELISEACPEDTAEFQTLLGGIYKLASRQCFPRSVPTKTGELFQIIFDKVGEHIEKAKDFDALCLRREGQHQRRIAQDYLKMKGGELSSAWHGLARAKLLEDAMMAYLGHLTLQNKMASAAQDYVQAEPLLQMMQKYTALWTELAGRQELRRFEGDEIPRLGF</sequence>
<reference evidence="1 2" key="1">
    <citation type="submission" date="2018-06" db="EMBL/GenBank/DDBJ databases">
        <title>Complete Genomes of Monosporascus.</title>
        <authorList>
            <person name="Robinson A.J."/>
            <person name="Natvig D.O."/>
        </authorList>
    </citation>
    <scope>NUCLEOTIDE SEQUENCE [LARGE SCALE GENOMIC DNA]</scope>
    <source>
        <strain evidence="1 2">CBS 110550</strain>
    </source>
</reference>
<dbReference type="AlphaFoldDB" id="A0A4Q4TNC1"/>
<keyword evidence="2" id="KW-1185">Reference proteome</keyword>
<accession>A0A4Q4TNC1</accession>
<comment type="caution">
    <text evidence="1">The sequence shown here is derived from an EMBL/GenBank/DDBJ whole genome shotgun (WGS) entry which is preliminary data.</text>
</comment>
<proteinExistence type="predicted"/>
<dbReference type="Proteomes" id="UP000293360">
    <property type="component" value="Unassembled WGS sequence"/>
</dbReference>
<protein>
    <submittedName>
        <fullName evidence="1">Uncharacterized protein</fullName>
    </submittedName>
</protein>
<gene>
    <name evidence="1" type="ORF">DL764_002512</name>
</gene>
<dbReference type="OrthoDB" id="4633160at2759"/>
<evidence type="ECO:0000313" key="1">
    <source>
        <dbReference type="EMBL" id="RYP07377.1"/>
    </source>
</evidence>
<evidence type="ECO:0000313" key="2">
    <source>
        <dbReference type="Proteomes" id="UP000293360"/>
    </source>
</evidence>
<name>A0A4Q4TNC1_9PEZI</name>